<comment type="caution">
    <text evidence="1">The sequence shown here is derived from an EMBL/GenBank/DDBJ whole genome shotgun (WGS) entry which is preliminary data.</text>
</comment>
<dbReference type="Proteomes" id="UP001420932">
    <property type="component" value="Unassembled WGS sequence"/>
</dbReference>
<keyword evidence="2" id="KW-1185">Reference proteome</keyword>
<sequence>MRKHDRRPTHMAIVVLELLSPYTILSKNVLLLKRPDNAAIRELRDIEKAR</sequence>
<dbReference type="EMBL" id="JBBNAF010000012">
    <property type="protein sequence ID" value="KAK9092766.1"/>
    <property type="molecule type" value="Genomic_DNA"/>
</dbReference>
<organism evidence="1 2">
    <name type="scientific">Stephania yunnanensis</name>
    <dbReference type="NCBI Taxonomy" id="152371"/>
    <lineage>
        <taxon>Eukaryota</taxon>
        <taxon>Viridiplantae</taxon>
        <taxon>Streptophyta</taxon>
        <taxon>Embryophyta</taxon>
        <taxon>Tracheophyta</taxon>
        <taxon>Spermatophyta</taxon>
        <taxon>Magnoliopsida</taxon>
        <taxon>Ranunculales</taxon>
        <taxon>Menispermaceae</taxon>
        <taxon>Menispermoideae</taxon>
        <taxon>Cissampelideae</taxon>
        <taxon>Stephania</taxon>
    </lineage>
</organism>
<dbReference type="AlphaFoldDB" id="A0AAP0EG01"/>
<name>A0AAP0EG01_9MAGN</name>
<reference evidence="1 2" key="1">
    <citation type="submission" date="2024-01" db="EMBL/GenBank/DDBJ databases">
        <title>Genome assemblies of Stephania.</title>
        <authorList>
            <person name="Yang L."/>
        </authorList>
    </citation>
    <scope>NUCLEOTIDE SEQUENCE [LARGE SCALE GENOMIC DNA]</scope>
    <source>
        <strain evidence="1">YNDBR</strain>
        <tissue evidence="1">Leaf</tissue>
    </source>
</reference>
<proteinExistence type="predicted"/>
<evidence type="ECO:0000313" key="1">
    <source>
        <dbReference type="EMBL" id="KAK9092766.1"/>
    </source>
</evidence>
<accession>A0AAP0EG01</accession>
<protein>
    <submittedName>
        <fullName evidence="1">Uncharacterized protein</fullName>
    </submittedName>
</protein>
<evidence type="ECO:0000313" key="2">
    <source>
        <dbReference type="Proteomes" id="UP001420932"/>
    </source>
</evidence>
<gene>
    <name evidence="1" type="ORF">Syun_027677</name>
</gene>